<keyword evidence="5 7" id="KW-1133">Transmembrane helix</keyword>
<accession>A0ABY5WA74</accession>
<evidence type="ECO:0000313" key="10">
    <source>
        <dbReference type="Proteomes" id="UP001059617"/>
    </source>
</evidence>
<proteinExistence type="inferred from homology"/>
<evidence type="ECO:0000256" key="4">
    <source>
        <dbReference type="ARBA" id="ARBA00022692"/>
    </source>
</evidence>
<evidence type="ECO:0000256" key="1">
    <source>
        <dbReference type="ARBA" id="ARBA00004651"/>
    </source>
</evidence>
<dbReference type="EMBL" id="CP073720">
    <property type="protein sequence ID" value="UWP86747.1"/>
    <property type="molecule type" value="Genomic_DNA"/>
</dbReference>
<dbReference type="Gene3D" id="1.10.3720.10">
    <property type="entry name" value="MetI-like"/>
    <property type="match status" value="1"/>
</dbReference>
<dbReference type="InterPro" id="IPR035906">
    <property type="entry name" value="MetI-like_sf"/>
</dbReference>
<evidence type="ECO:0000256" key="5">
    <source>
        <dbReference type="ARBA" id="ARBA00022989"/>
    </source>
</evidence>
<dbReference type="PANTHER" id="PTHR43386">
    <property type="entry name" value="OLIGOPEPTIDE TRANSPORT SYSTEM PERMEASE PROTEIN APPC"/>
    <property type="match status" value="1"/>
</dbReference>
<reference evidence="9" key="2">
    <citation type="submission" date="2022-09" db="EMBL/GenBank/DDBJ databases">
        <title>Biosynthetic gene clusters of Dactylosporangioum fulvum.</title>
        <authorList>
            <person name="Caradec T."/>
        </authorList>
    </citation>
    <scope>NUCLEOTIDE SEQUENCE</scope>
    <source>
        <strain evidence="9">NRRL B-16292</strain>
    </source>
</reference>
<dbReference type="InterPro" id="IPR000515">
    <property type="entry name" value="MetI-like"/>
</dbReference>
<feature type="domain" description="ABC transmembrane type-1" evidence="8">
    <location>
        <begin position="84"/>
        <end position="273"/>
    </location>
</feature>
<comment type="subcellular location">
    <subcellularLocation>
        <location evidence="1 7">Cell membrane</location>
        <topology evidence="1 7">Multi-pass membrane protein</topology>
    </subcellularLocation>
</comment>
<evidence type="ECO:0000313" key="9">
    <source>
        <dbReference type="EMBL" id="UWP86747.1"/>
    </source>
</evidence>
<dbReference type="Proteomes" id="UP001059617">
    <property type="component" value="Chromosome"/>
</dbReference>
<feature type="transmembrane region" description="Helical" evidence="7">
    <location>
        <begin position="196"/>
        <end position="229"/>
    </location>
</feature>
<dbReference type="Pfam" id="PF00528">
    <property type="entry name" value="BPD_transp_1"/>
    <property type="match status" value="1"/>
</dbReference>
<dbReference type="SUPFAM" id="SSF161098">
    <property type="entry name" value="MetI-like"/>
    <property type="match status" value="1"/>
</dbReference>
<feature type="transmembrane region" description="Helical" evidence="7">
    <location>
        <begin position="21"/>
        <end position="40"/>
    </location>
</feature>
<keyword evidence="10" id="KW-1185">Reference proteome</keyword>
<comment type="similarity">
    <text evidence="7">Belongs to the binding-protein-dependent transport system permease family.</text>
</comment>
<keyword evidence="4 7" id="KW-0812">Transmembrane</keyword>
<dbReference type="RefSeq" id="WP_259866230.1">
    <property type="nucleotide sequence ID" value="NZ_BAAAST010000004.1"/>
</dbReference>
<feature type="transmembrane region" description="Helical" evidence="7">
    <location>
        <begin position="91"/>
        <end position="112"/>
    </location>
</feature>
<organism evidence="9 10">
    <name type="scientific">Dactylosporangium fulvum</name>
    <dbReference type="NCBI Taxonomy" id="53359"/>
    <lineage>
        <taxon>Bacteria</taxon>
        <taxon>Bacillati</taxon>
        <taxon>Actinomycetota</taxon>
        <taxon>Actinomycetes</taxon>
        <taxon>Micromonosporales</taxon>
        <taxon>Micromonosporaceae</taxon>
        <taxon>Dactylosporangium</taxon>
    </lineage>
</organism>
<evidence type="ECO:0000256" key="2">
    <source>
        <dbReference type="ARBA" id="ARBA00022448"/>
    </source>
</evidence>
<evidence type="ECO:0000256" key="6">
    <source>
        <dbReference type="ARBA" id="ARBA00023136"/>
    </source>
</evidence>
<gene>
    <name evidence="9" type="ORF">Dfulv_21895</name>
</gene>
<name>A0ABY5WA74_9ACTN</name>
<evidence type="ECO:0000256" key="3">
    <source>
        <dbReference type="ARBA" id="ARBA00022475"/>
    </source>
</evidence>
<reference evidence="9" key="1">
    <citation type="submission" date="2021-04" db="EMBL/GenBank/DDBJ databases">
        <authorList>
            <person name="Hartkoorn R.C."/>
            <person name="Beaudoing E."/>
            <person name="Hot D."/>
        </authorList>
    </citation>
    <scope>NUCLEOTIDE SEQUENCE</scope>
    <source>
        <strain evidence="9">NRRL B-16292</strain>
    </source>
</reference>
<keyword evidence="3" id="KW-1003">Cell membrane</keyword>
<sequence>MIDKSPIAARARRVAGAAARRPGLVLSALVLLLIMGWVLVPDWFGGQSPTVGVAQQRLEPPSSRHLFGTDQLGRDVYARVVHAAGLSLGTALAATAIASAAGVLLGLAAGYFGRTADVVISRIVDITLSIPSVLLSLLIISALGGGTLHIAVAVAVTSIAGFSRLTRAEVLRIRTAVHVEAAALGGARWWRILARYVAPAVVGPVLGLAALDFGLVVLAVSALSFLGYGPPPPAQEWGALVASGRNYLATAWWLSTLPGLTVAVVVLAANRLSRALETERSRA</sequence>
<dbReference type="CDD" id="cd06261">
    <property type="entry name" value="TM_PBP2"/>
    <property type="match status" value="1"/>
</dbReference>
<evidence type="ECO:0000259" key="8">
    <source>
        <dbReference type="PROSITE" id="PS50928"/>
    </source>
</evidence>
<dbReference type="PROSITE" id="PS50928">
    <property type="entry name" value="ABC_TM1"/>
    <property type="match status" value="1"/>
</dbReference>
<protein>
    <submittedName>
        <fullName evidence="9">ABC transporter permease</fullName>
    </submittedName>
</protein>
<keyword evidence="2 7" id="KW-0813">Transport</keyword>
<feature type="transmembrane region" description="Helical" evidence="7">
    <location>
        <begin position="249"/>
        <end position="272"/>
    </location>
</feature>
<evidence type="ECO:0000256" key="7">
    <source>
        <dbReference type="RuleBase" id="RU363032"/>
    </source>
</evidence>
<keyword evidence="6 7" id="KW-0472">Membrane</keyword>
<dbReference type="InterPro" id="IPR050366">
    <property type="entry name" value="BP-dependent_transpt_permease"/>
</dbReference>
<dbReference type="PANTHER" id="PTHR43386:SF1">
    <property type="entry name" value="D,D-DIPEPTIDE TRANSPORT SYSTEM PERMEASE PROTEIN DDPC-RELATED"/>
    <property type="match status" value="1"/>
</dbReference>